<sequence>MQNKAKKLTNVVAAGALLISASFATMPSVAANEATVANEVGANEVYYEFANESTMEIYYGENIEPEVRADGTFLVDRTTGESEQLPESTTDQEGDLVNLNYTIEDDYVEVQVIDPLAVAAGAGPGEFTTQSWLQCSLGTAGGAGGGGLAGAGVGSAVPGIGTVAGAVVGGVSGAMTGAAASCFN</sequence>
<name>A0A859FIC3_9BACI</name>
<dbReference type="RefSeq" id="WP_176010431.1">
    <property type="nucleotide sequence ID" value="NZ_CP041372.2"/>
</dbReference>
<evidence type="ECO:0000256" key="1">
    <source>
        <dbReference type="SAM" id="SignalP"/>
    </source>
</evidence>
<keyword evidence="1" id="KW-0732">Signal</keyword>
<keyword evidence="3" id="KW-1185">Reference proteome</keyword>
<proteinExistence type="predicted"/>
<organism evidence="2 3">
    <name type="scientific">Paenalkalicoccus suaedae</name>
    <dbReference type="NCBI Taxonomy" id="2592382"/>
    <lineage>
        <taxon>Bacteria</taxon>
        <taxon>Bacillati</taxon>
        <taxon>Bacillota</taxon>
        <taxon>Bacilli</taxon>
        <taxon>Bacillales</taxon>
        <taxon>Bacillaceae</taxon>
        <taxon>Paenalkalicoccus</taxon>
    </lineage>
</organism>
<evidence type="ECO:0000313" key="2">
    <source>
        <dbReference type="EMBL" id="QKS72454.1"/>
    </source>
</evidence>
<dbReference type="AlphaFoldDB" id="A0A859FIC3"/>
<feature type="chain" id="PRO_5032661846" evidence="1">
    <location>
        <begin position="31"/>
        <end position="184"/>
    </location>
</feature>
<evidence type="ECO:0000313" key="3">
    <source>
        <dbReference type="Proteomes" id="UP000318138"/>
    </source>
</evidence>
<gene>
    <name evidence="2" type="ORF">FLK61_38150</name>
</gene>
<reference evidence="3" key="1">
    <citation type="submission" date="2019-07" db="EMBL/GenBank/DDBJ databases">
        <title>Bacillus alkalisoli sp. nov. isolated from saline soil.</title>
        <authorList>
            <person name="Sun J.-Q."/>
            <person name="Xu L."/>
        </authorList>
    </citation>
    <scope>NUCLEOTIDE SEQUENCE [LARGE SCALE GENOMIC DNA]</scope>
    <source>
        <strain evidence="3">M4U3P1</strain>
    </source>
</reference>
<protein>
    <submittedName>
        <fullName evidence="2">Pathogenicity island protein</fullName>
    </submittedName>
</protein>
<dbReference type="KEGG" id="psua:FLK61_38150"/>
<accession>A0A859FIC3</accession>
<feature type="signal peptide" evidence="1">
    <location>
        <begin position="1"/>
        <end position="30"/>
    </location>
</feature>
<dbReference type="Proteomes" id="UP000318138">
    <property type="component" value="Chromosome"/>
</dbReference>
<dbReference type="EMBL" id="CP041372">
    <property type="protein sequence ID" value="QKS72454.1"/>
    <property type="molecule type" value="Genomic_DNA"/>
</dbReference>